<feature type="domain" description="Polymerase/histidinol phosphatase N-terminal" evidence="1">
    <location>
        <begin position="1"/>
        <end position="72"/>
    </location>
</feature>
<dbReference type="Pfam" id="PF02811">
    <property type="entry name" value="PHP"/>
    <property type="match status" value="1"/>
</dbReference>
<dbReference type="Gene3D" id="3.20.20.140">
    <property type="entry name" value="Metal-dependent hydrolases"/>
    <property type="match status" value="1"/>
</dbReference>
<feature type="non-terminal residue" evidence="2">
    <location>
        <position position="182"/>
    </location>
</feature>
<accession>A0A2T4DR48</accession>
<sequence length="182" mass="20909">MFLNCHTHFSFKYGTISPAELVLDAHKKKVTALALTDIHSTAAYIEIFRILEKEYPEIPLKIIPGIEFRANEQLAFIGLARNNDGFEELNAFLSYHNRNELPLQTKPRFTDNVVVIYPLHTPVSTLKSNEFIGVRPEEVNRLRFSKLSVAENKLVALMPVTFIDKTGYNMHRLLRAIQQNQL</sequence>
<name>A0A2T4DR48_9BACT</name>
<dbReference type="EMBL" id="PYVU01000058">
    <property type="protein sequence ID" value="PTB96283.1"/>
    <property type="molecule type" value="Genomic_DNA"/>
</dbReference>
<reference evidence="2 3" key="1">
    <citation type="submission" date="2018-03" db="EMBL/GenBank/DDBJ databases">
        <title>Cross-interface Injection: A General Nanoliter Liquid Handling Method Applied to Single Cells Genome Amplification Automated Nanoliter Liquid Handling Applied to Single Cell Multiple Displacement Amplification.</title>
        <authorList>
            <person name="Yun J."/>
            <person name="Xu P."/>
            <person name="Xu J."/>
            <person name="Dai X."/>
            <person name="Wang Y."/>
            <person name="Zheng X."/>
            <person name="Cao C."/>
            <person name="Yi Q."/>
            <person name="Zhu Y."/>
            <person name="Wang L."/>
            <person name="Dong Z."/>
            <person name="Huang Y."/>
            <person name="Huang L."/>
            <person name="Du W."/>
        </authorList>
    </citation>
    <scope>NUCLEOTIDE SEQUENCE [LARGE SCALE GENOMIC DNA]</scope>
    <source>
        <strain evidence="2 3">Z-D1-2</strain>
    </source>
</reference>
<protein>
    <submittedName>
        <fullName evidence="2">DNA polymerase III subunit alpha</fullName>
    </submittedName>
</protein>
<dbReference type="AlphaFoldDB" id="A0A2T4DR48"/>
<dbReference type="InterPro" id="IPR003141">
    <property type="entry name" value="Pol/His_phosphatase_N"/>
</dbReference>
<evidence type="ECO:0000259" key="1">
    <source>
        <dbReference type="SMART" id="SM00481"/>
    </source>
</evidence>
<comment type="caution">
    <text evidence="2">The sequence shown here is derived from an EMBL/GenBank/DDBJ whole genome shotgun (WGS) entry which is preliminary data.</text>
</comment>
<gene>
    <name evidence="2" type="ORF">C9994_08110</name>
</gene>
<evidence type="ECO:0000313" key="2">
    <source>
        <dbReference type="EMBL" id="PTB96283.1"/>
    </source>
</evidence>
<dbReference type="Proteomes" id="UP000240608">
    <property type="component" value="Unassembled WGS sequence"/>
</dbReference>
<dbReference type="InterPro" id="IPR016195">
    <property type="entry name" value="Pol/histidinol_Pase-like"/>
</dbReference>
<organism evidence="2 3">
    <name type="scientific">Marivirga lumbricoides</name>
    <dbReference type="NCBI Taxonomy" id="1046115"/>
    <lineage>
        <taxon>Bacteria</taxon>
        <taxon>Pseudomonadati</taxon>
        <taxon>Bacteroidota</taxon>
        <taxon>Cytophagia</taxon>
        <taxon>Cytophagales</taxon>
        <taxon>Marivirgaceae</taxon>
        <taxon>Marivirga</taxon>
    </lineage>
</organism>
<evidence type="ECO:0000313" key="3">
    <source>
        <dbReference type="Proteomes" id="UP000240608"/>
    </source>
</evidence>
<dbReference type="GO" id="GO:0003824">
    <property type="term" value="F:catalytic activity"/>
    <property type="evidence" value="ECO:0007669"/>
    <property type="project" value="InterPro"/>
</dbReference>
<dbReference type="SMART" id="SM00481">
    <property type="entry name" value="POLIIIAc"/>
    <property type="match status" value="1"/>
</dbReference>
<proteinExistence type="predicted"/>
<dbReference type="SUPFAM" id="SSF89550">
    <property type="entry name" value="PHP domain-like"/>
    <property type="match status" value="1"/>
</dbReference>
<dbReference type="InterPro" id="IPR004013">
    <property type="entry name" value="PHP_dom"/>
</dbReference>